<gene>
    <name evidence="2" type="ORF">DERYTH_LOCUS19358</name>
</gene>
<evidence type="ECO:0000313" key="2">
    <source>
        <dbReference type="EMBL" id="CAG8778241.1"/>
    </source>
</evidence>
<keyword evidence="1" id="KW-1133">Transmembrane helix</keyword>
<keyword evidence="1" id="KW-0812">Transmembrane</keyword>
<feature type="non-terminal residue" evidence="2">
    <location>
        <position position="93"/>
    </location>
</feature>
<comment type="caution">
    <text evidence="2">The sequence shown here is derived from an EMBL/GenBank/DDBJ whole genome shotgun (WGS) entry which is preliminary data.</text>
</comment>
<evidence type="ECO:0000313" key="3">
    <source>
        <dbReference type="Proteomes" id="UP000789405"/>
    </source>
</evidence>
<evidence type="ECO:0000256" key="1">
    <source>
        <dbReference type="SAM" id="Phobius"/>
    </source>
</evidence>
<feature type="transmembrane region" description="Helical" evidence="1">
    <location>
        <begin position="6"/>
        <end position="21"/>
    </location>
</feature>
<keyword evidence="1" id="KW-0472">Membrane</keyword>
<sequence>MDRKYFTISFTWIVFFILAYVEKTHGKKCYPAGDLCTHYNNSCGANITNVAWNGGWNVANWLVYLDMSIASPISAPQAIGHFTFKDDVGHSYR</sequence>
<dbReference type="AlphaFoldDB" id="A0A9N9JEZ8"/>
<reference evidence="2" key="1">
    <citation type="submission" date="2021-06" db="EMBL/GenBank/DDBJ databases">
        <authorList>
            <person name="Kallberg Y."/>
            <person name="Tangrot J."/>
            <person name="Rosling A."/>
        </authorList>
    </citation>
    <scope>NUCLEOTIDE SEQUENCE</scope>
    <source>
        <strain evidence="2">MA453B</strain>
    </source>
</reference>
<dbReference type="OrthoDB" id="2360985at2759"/>
<proteinExistence type="predicted"/>
<dbReference type="Proteomes" id="UP000789405">
    <property type="component" value="Unassembled WGS sequence"/>
</dbReference>
<protein>
    <submittedName>
        <fullName evidence="2">12288_t:CDS:1</fullName>
    </submittedName>
</protein>
<keyword evidence="3" id="KW-1185">Reference proteome</keyword>
<accession>A0A9N9JEZ8</accession>
<name>A0A9N9JEZ8_9GLOM</name>
<organism evidence="2 3">
    <name type="scientific">Dentiscutata erythropus</name>
    <dbReference type="NCBI Taxonomy" id="1348616"/>
    <lineage>
        <taxon>Eukaryota</taxon>
        <taxon>Fungi</taxon>
        <taxon>Fungi incertae sedis</taxon>
        <taxon>Mucoromycota</taxon>
        <taxon>Glomeromycotina</taxon>
        <taxon>Glomeromycetes</taxon>
        <taxon>Diversisporales</taxon>
        <taxon>Gigasporaceae</taxon>
        <taxon>Dentiscutata</taxon>
    </lineage>
</organism>
<dbReference type="EMBL" id="CAJVPY010021084">
    <property type="protein sequence ID" value="CAG8778241.1"/>
    <property type="molecule type" value="Genomic_DNA"/>
</dbReference>